<protein>
    <recommendedName>
        <fullName evidence="5">Secreted protein</fullName>
    </recommendedName>
</protein>
<feature type="compositionally biased region" description="Low complexity" evidence="1">
    <location>
        <begin position="72"/>
        <end position="82"/>
    </location>
</feature>
<proteinExistence type="predicted"/>
<keyword evidence="4" id="KW-1185">Reference proteome</keyword>
<dbReference type="EMBL" id="KZ678137">
    <property type="protein sequence ID" value="PSN65674.1"/>
    <property type="molecule type" value="Genomic_DNA"/>
</dbReference>
<keyword evidence="2" id="KW-0732">Signal</keyword>
<organism evidence="3 4">
    <name type="scientific">Corynespora cassiicola Philippines</name>
    <dbReference type="NCBI Taxonomy" id="1448308"/>
    <lineage>
        <taxon>Eukaryota</taxon>
        <taxon>Fungi</taxon>
        <taxon>Dikarya</taxon>
        <taxon>Ascomycota</taxon>
        <taxon>Pezizomycotina</taxon>
        <taxon>Dothideomycetes</taxon>
        <taxon>Pleosporomycetidae</taxon>
        <taxon>Pleosporales</taxon>
        <taxon>Corynesporascaceae</taxon>
        <taxon>Corynespora</taxon>
    </lineage>
</organism>
<evidence type="ECO:0000313" key="3">
    <source>
        <dbReference type="EMBL" id="PSN65674.1"/>
    </source>
</evidence>
<name>A0A2T2NJQ6_CORCC</name>
<feature type="chain" id="PRO_5015737428" description="Secreted protein" evidence="2">
    <location>
        <begin position="18"/>
        <end position="107"/>
    </location>
</feature>
<gene>
    <name evidence="3" type="ORF">BS50DRAFT_590040</name>
</gene>
<evidence type="ECO:0000256" key="1">
    <source>
        <dbReference type="SAM" id="MobiDB-lite"/>
    </source>
</evidence>
<feature type="signal peptide" evidence="2">
    <location>
        <begin position="1"/>
        <end position="17"/>
    </location>
</feature>
<evidence type="ECO:0008006" key="5">
    <source>
        <dbReference type="Google" id="ProtNLM"/>
    </source>
</evidence>
<accession>A0A2T2NJQ6</accession>
<sequence length="107" mass="12070">MLGLVVLLLLVLVLVLALLVQPPPPPCRPATTWRRHSRCCHAHGPVPPRGKKNTSAVQRYAVPCAAEHTRRAQQQRQQQQQPRRVRRYVPRPVAHDARCCTLHVASV</sequence>
<reference evidence="3 4" key="1">
    <citation type="journal article" date="2018" name="Front. Microbiol.">
        <title>Genome-Wide Analysis of Corynespora cassiicola Leaf Fall Disease Putative Effectors.</title>
        <authorList>
            <person name="Lopez D."/>
            <person name="Ribeiro S."/>
            <person name="Label P."/>
            <person name="Fumanal B."/>
            <person name="Venisse J.S."/>
            <person name="Kohler A."/>
            <person name="de Oliveira R.R."/>
            <person name="Labutti K."/>
            <person name="Lipzen A."/>
            <person name="Lail K."/>
            <person name="Bauer D."/>
            <person name="Ohm R.A."/>
            <person name="Barry K.W."/>
            <person name="Spatafora J."/>
            <person name="Grigoriev I.V."/>
            <person name="Martin F.M."/>
            <person name="Pujade-Renaud V."/>
        </authorList>
    </citation>
    <scope>NUCLEOTIDE SEQUENCE [LARGE SCALE GENOMIC DNA]</scope>
    <source>
        <strain evidence="3 4">Philippines</strain>
    </source>
</reference>
<dbReference type="Proteomes" id="UP000240883">
    <property type="component" value="Unassembled WGS sequence"/>
</dbReference>
<dbReference type="AlphaFoldDB" id="A0A2T2NJQ6"/>
<evidence type="ECO:0000313" key="4">
    <source>
        <dbReference type="Proteomes" id="UP000240883"/>
    </source>
</evidence>
<feature type="region of interest" description="Disordered" evidence="1">
    <location>
        <begin position="68"/>
        <end position="88"/>
    </location>
</feature>
<evidence type="ECO:0000256" key="2">
    <source>
        <dbReference type="SAM" id="SignalP"/>
    </source>
</evidence>